<dbReference type="PANTHER" id="PTHR11358:SF26">
    <property type="entry name" value="GUANIDINO ACID HYDROLASE, MITOCHONDRIAL"/>
    <property type="match status" value="1"/>
</dbReference>
<dbReference type="GO" id="GO:0046872">
    <property type="term" value="F:metal ion binding"/>
    <property type="evidence" value="ECO:0007669"/>
    <property type="project" value="UniProtKB-KW"/>
</dbReference>
<name>D7BB98_ALLS1</name>
<dbReference type="InterPro" id="IPR005925">
    <property type="entry name" value="Agmatinase-rel"/>
</dbReference>
<evidence type="ECO:0000313" key="7">
    <source>
        <dbReference type="Proteomes" id="UP000001916"/>
    </source>
</evidence>
<dbReference type="SUPFAM" id="SSF52768">
    <property type="entry name" value="Arginase/deacetylase"/>
    <property type="match status" value="1"/>
</dbReference>
<dbReference type="NCBIfam" id="TIGR01230">
    <property type="entry name" value="agmatinase"/>
    <property type="match status" value="1"/>
</dbReference>
<dbReference type="Proteomes" id="UP000001916">
    <property type="component" value="Chromosome"/>
</dbReference>
<gene>
    <name evidence="6" type="ordered locus">Mesil_0745</name>
</gene>
<feature type="binding site" evidence="4">
    <location>
        <position position="122"/>
    </location>
    <ligand>
        <name>Mn(2+)</name>
        <dbReference type="ChEBI" id="CHEBI:29035"/>
        <label>1</label>
    </ligand>
</feature>
<organism evidence="6 7">
    <name type="scientific">Allomeiothermus silvanus (strain ATCC 700542 / DSM 9946 / NBRC 106475 / NCIMB 13440 / VI-R2)</name>
    <name type="common">Thermus silvanus</name>
    <dbReference type="NCBI Taxonomy" id="526227"/>
    <lineage>
        <taxon>Bacteria</taxon>
        <taxon>Thermotogati</taxon>
        <taxon>Deinococcota</taxon>
        <taxon>Deinococci</taxon>
        <taxon>Thermales</taxon>
        <taxon>Thermaceae</taxon>
        <taxon>Allomeiothermus</taxon>
    </lineage>
</organism>
<feature type="binding site" evidence="4">
    <location>
        <position position="99"/>
    </location>
    <ligand>
        <name>Mn(2+)</name>
        <dbReference type="ChEBI" id="CHEBI:29035"/>
        <label>1</label>
    </ligand>
</feature>
<dbReference type="PROSITE" id="PS01053">
    <property type="entry name" value="ARGINASE_1"/>
    <property type="match status" value="1"/>
</dbReference>
<dbReference type="PIRSF" id="PIRSF036979">
    <property type="entry name" value="Arginase"/>
    <property type="match status" value="1"/>
</dbReference>
<dbReference type="eggNOG" id="COG0010">
    <property type="taxonomic scope" value="Bacteria"/>
</dbReference>
<dbReference type="InterPro" id="IPR023696">
    <property type="entry name" value="Ureohydrolase_dom_sf"/>
</dbReference>
<evidence type="ECO:0000256" key="3">
    <source>
        <dbReference type="ARBA" id="ARBA00022801"/>
    </source>
</evidence>
<comment type="cofactor">
    <cofactor evidence="4">
        <name>Mn(2+)</name>
        <dbReference type="ChEBI" id="CHEBI:29035"/>
    </cofactor>
    <text evidence="4">Binds 2 manganese ions per subunit.</text>
</comment>
<keyword evidence="4" id="KW-0464">Manganese</keyword>
<dbReference type="PROSITE" id="PS51409">
    <property type="entry name" value="ARGINASE_2"/>
    <property type="match status" value="1"/>
</dbReference>
<dbReference type="EMBL" id="CP002042">
    <property type="protein sequence ID" value="ADH62658.1"/>
    <property type="molecule type" value="Genomic_DNA"/>
</dbReference>
<dbReference type="InterPro" id="IPR006035">
    <property type="entry name" value="Ureohydrolase"/>
</dbReference>
<dbReference type="AlphaFoldDB" id="D7BB98"/>
<sequence length="270" mass="29560">MRYAELQPGMVAVIGLPLDENSSFLHGAAQAPAKIRKVLLDGSSNLCAESGLDLGTHPGWRDLGDVQLGSPEAPLAQIESAVAGVLERGARLLSLGGDHSVTYPVLRAFSRYYPNLTVLHLDAHPDLYDELDGNRYSHACPFARVMEEGLVRRLVQAGIRTLNPHQRQQARRFGVEVLEMKDWRGELPALDGPLYLSLDLDVLDPAFAPGVSHHEPGGLSVREVLRILQRLEVPLVGADIVELNPLRDVVDMTAKVAAKFYKELVARMLG</sequence>
<feature type="binding site" evidence="4">
    <location>
        <position position="199"/>
    </location>
    <ligand>
        <name>Mn(2+)</name>
        <dbReference type="ChEBI" id="CHEBI:29035"/>
        <label>1</label>
    </ligand>
</feature>
<dbReference type="GO" id="GO:0033389">
    <property type="term" value="P:putrescine biosynthetic process from arginine, via agmatine"/>
    <property type="evidence" value="ECO:0007669"/>
    <property type="project" value="TreeGrafter"/>
</dbReference>
<protein>
    <submittedName>
        <fullName evidence="6">Agmatinase</fullName>
    </submittedName>
</protein>
<keyword evidence="3 5" id="KW-0378">Hydrolase</keyword>
<feature type="binding site" evidence="4">
    <location>
        <position position="126"/>
    </location>
    <ligand>
        <name>Mn(2+)</name>
        <dbReference type="ChEBI" id="CHEBI:29035"/>
        <label>2</label>
    </ligand>
</feature>
<accession>D7BB98</accession>
<dbReference type="Pfam" id="PF00491">
    <property type="entry name" value="Arginase"/>
    <property type="match status" value="1"/>
</dbReference>
<dbReference type="STRING" id="526227.Mesil_0745"/>
<evidence type="ECO:0000256" key="2">
    <source>
        <dbReference type="ARBA" id="ARBA00022723"/>
    </source>
</evidence>
<dbReference type="GO" id="GO:0008783">
    <property type="term" value="F:agmatinase activity"/>
    <property type="evidence" value="ECO:0007669"/>
    <property type="project" value="TreeGrafter"/>
</dbReference>
<dbReference type="PANTHER" id="PTHR11358">
    <property type="entry name" value="ARGINASE/AGMATINASE"/>
    <property type="match status" value="1"/>
</dbReference>
<evidence type="ECO:0000256" key="4">
    <source>
        <dbReference type="PIRSR" id="PIRSR036979-1"/>
    </source>
</evidence>
<proteinExistence type="inferred from homology"/>
<comment type="similarity">
    <text evidence="1">Belongs to the arginase family. Agmatinase subfamily.</text>
</comment>
<dbReference type="KEGG" id="msv:Mesil_0745"/>
<dbReference type="CDD" id="cd11593">
    <property type="entry name" value="Agmatinase-like_2"/>
    <property type="match status" value="1"/>
</dbReference>
<feature type="binding site" evidence="4">
    <location>
        <position position="124"/>
    </location>
    <ligand>
        <name>Mn(2+)</name>
        <dbReference type="ChEBI" id="CHEBI:29035"/>
        <label>2</label>
    </ligand>
</feature>
<dbReference type="Gene3D" id="3.40.800.10">
    <property type="entry name" value="Ureohydrolase domain"/>
    <property type="match status" value="1"/>
</dbReference>
<dbReference type="RefSeq" id="WP_013157247.1">
    <property type="nucleotide sequence ID" value="NC_014212.1"/>
</dbReference>
<feature type="binding site" evidence="4">
    <location>
        <position position="201"/>
    </location>
    <ligand>
        <name>Mn(2+)</name>
        <dbReference type="ChEBI" id="CHEBI:29035"/>
        <label>1</label>
    </ligand>
</feature>
<evidence type="ECO:0000256" key="5">
    <source>
        <dbReference type="RuleBase" id="RU003684"/>
    </source>
</evidence>
<evidence type="ECO:0000313" key="6">
    <source>
        <dbReference type="EMBL" id="ADH62658.1"/>
    </source>
</evidence>
<keyword evidence="7" id="KW-1185">Reference proteome</keyword>
<evidence type="ECO:0000256" key="1">
    <source>
        <dbReference type="ARBA" id="ARBA00009227"/>
    </source>
</evidence>
<dbReference type="HOGENOM" id="CLU_039478_0_2_0"/>
<dbReference type="InterPro" id="IPR020855">
    <property type="entry name" value="Ureohydrolase_Mn_BS"/>
</dbReference>
<reference evidence="6 7" key="1">
    <citation type="journal article" date="2010" name="Stand. Genomic Sci.">
        <title>Complete genome sequence of Meiothermus silvanus type strain (VI-R2).</title>
        <authorList>
            <person name="Sikorski J."/>
            <person name="Tindall B.J."/>
            <person name="Lowry S."/>
            <person name="Lucas S."/>
            <person name="Nolan M."/>
            <person name="Copeland A."/>
            <person name="Glavina Del Rio T."/>
            <person name="Tice H."/>
            <person name="Cheng J.F."/>
            <person name="Han C."/>
            <person name="Pitluck S."/>
            <person name="Liolios K."/>
            <person name="Ivanova N."/>
            <person name="Mavromatis K."/>
            <person name="Mikhailova N."/>
            <person name="Pati A."/>
            <person name="Goodwin L."/>
            <person name="Chen A."/>
            <person name="Palaniappan K."/>
            <person name="Land M."/>
            <person name="Hauser L."/>
            <person name="Chang Y.J."/>
            <person name="Jeffries C.D."/>
            <person name="Rohde M."/>
            <person name="Goker M."/>
            <person name="Woyke T."/>
            <person name="Bristow J."/>
            <person name="Eisen J.A."/>
            <person name="Markowitz V."/>
            <person name="Hugenholtz P."/>
            <person name="Kyrpides N.C."/>
            <person name="Klenk H.P."/>
            <person name="Lapidus A."/>
        </authorList>
    </citation>
    <scope>NUCLEOTIDE SEQUENCE [LARGE SCALE GENOMIC DNA]</scope>
    <source>
        <strain evidence="7">ATCC 700542 / DSM 9946 / VI-R2</strain>
    </source>
</reference>
<keyword evidence="2 4" id="KW-0479">Metal-binding</keyword>